<dbReference type="Gene3D" id="2.60.120.260">
    <property type="entry name" value="Galactose-binding domain-like"/>
    <property type="match status" value="1"/>
</dbReference>
<keyword evidence="2 7" id="KW-0378">Hydrolase</keyword>
<dbReference type="EC" id="3.2.1.31" evidence="7"/>
<evidence type="ECO:0000313" key="8">
    <source>
        <dbReference type="Proteomes" id="UP000546200"/>
    </source>
</evidence>
<comment type="caution">
    <text evidence="7">The sequence shown here is derived from an EMBL/GenBank/DDBJ whole genome shotgun (WGS) entry which is preliminary data.</text>
</comment>
<dbReference type="InterPro" id="IPR036156">
    <property type="entry name" value="Beta-gal/glucu_dom_sf"/>
</dbReference>
<keyword evidence="4" id="KW-0732">Signal</keyword>
<dbReference type="RefSeq" id="WP_184060166.1">
    <property type="nucleotide sequence ID" value="NZ_JACIJK010000013.1"/>
</dbReference>
<protein>
    <submittedName>
        <fullName evidence="7">Beta-glucuronidase</fullName>
        <ecNumber evidence="7">3.2.1.31</ecNumber>
    </submittedName>
</protein>
<dbReference type="GO" id="GO:0005975">
    <property type="term" value="P:carbohydrate metabolic process"/>
    <property type="evidence" value="ECO:0007669"/>
    <property type="project" value="InterPro"/>
</dbReference>
<organism evidence="7 8">
    <name type="scientific">Sphingomonas aerophila</name>
    <dbReference type="NCBI Taxonomy" id="1344948"/>
    <lineage>
        <taxon>Bacteria</taxon>
        <taxon>Pseudomonadati</taxon>
        <taxon>Pseudomonadota</taxon>
        <taxon>Alphaproteobacteria</taxon>
        <taxon>Sphingomonadales</taxon>
        <taxon>Sphingomonadaceae</taxon>
        <taxon>Sphingomonas</taxon>
    </lineage>
</organism>
<name>A0A7W9BGY9_9SPHN</name>
<evidence type="ECO:0000256" key="2">
    <source>
        <dbReference type="ARBA" id="ARBA00022801"/>
    </source>
</evidence>
<gene>
    <name evidence="7" type="ORF">FHS94_003553</name>
</gene>
<accession>A0A7W9BGY9</accession>
<dbReference type="Proteomes" id="UP000546200">
    <property type="component" value="Unassembled WGS sequence"/>
</dbReference>
<dbReference type="SUPFAM" id="SSF51445">
    <property type="entry name" value="(Trans)glycosidases"/>
    <property type="match status" value="1"/>
</dbReference>
<keyword evidence="3 7" id="KW-0326">Glycosidase</keyword>
<feature type="domain" description="Glycoside hydrolase family 2 catalytic" evidence="5">
    <location>
        <begin position="321"/>
        <end position="593"/>
    </location>
</feature>
<dbReference type="InterPro" id="IPR023232">
    <property type="entry name" value="Glyco_hydro_2_AS"/>
</dbReference>
<dbReference type="InterPro" id="IPR013783">
    <property type="entry name" value="Ig-like_fold"/>
</dbReference>
<dbReference type="Pfam" id="PF02837">
    <property type="entry name" value="Glyco_hydro_2_N"/>
    <property type="match status" value="1"/>
</dbReference>
<dbReference type="PANTHER" id="PTHR42732:SF1">
    <property type="entry name" value="BETA-MANNOSIDASE"/>
    <property type="match status" value="1"/>
</dbReference>
<reference evidence="7 8" key="1">
    <citation type="submission" date="2020-08" db="EMBL/GenBank/DDBJ databases">
        <title>Genomic Encyclopedia of Type Strains, Phase IV (KMG-IV): sequencing the most valuable type-strain genomes for metagenomic binning, comparative biology and taxonomic classification.</title>
        <authorList>
            <person name="Goeker M."/>
        </authorList>
    </citation>
    <scope>NUCLEOTIDE SEQUENCE [LARGE SCALE GENOMIC DNA]</scope>
    <source>
        <strain evidence="7 8">DSM 100044</strain>
    </source>
</reference>
<evidence type="ECO:0000256" key="1">
    <source>
        <dbReference type="ARBA" id="ARBA00007401"/>
    </source>
</evidence>
<dbReference type="InterPro" id="IPR017853">
    <property type="entry name" value="GH"/>
</dbReference>
<dbReference type="PRINTS" id="PR00132">
    <property type="entry name" value="GLHYDRLASE2"/>
</dbReference>
<evidence type="ECO:0000259" key="6">
    <source>
        <dbReference type="Pfam" id="PF02837"/>
    </source>
</evidence>
<feature type="chain" id="PRO_5031144402" evidence="4">
    <location>
        <begin position="22"/>
        <end position="637"/>
    </location>
</feature>
<sequence>MRSLLHNAALALSALAGLAVAASGAGQAQQAAAVPDTPLVLAAADMRPGIDLSGPWHWSIDPYRDGAAGFHGGEPGVGHRRYDDTDVEAASRANPTALFEYDMDRSPTVSLPSSWITHSPEMRWYRGLVWYARDLDAAPRPGERTFLRFGAVDYSADVFLNGKKVGHHEGGFTPFAMEVTEGLRAGKNRLVVGVDSDRDERSVPPPVTDWENYGGITRSIRLVSVPATFVDDAWVRMTRSGRIAADVTLDGAGKAGSPVRLTVPQLGLAIDGRADAAGHWHGEAAAPARLARWSPEHPTLYDVEVAAGEDRWRDRVGFRTVSVEGNRVLLNGRPVFLRGISLHEEEFGAEPTRAITSAAARALLLEARTGLHANFVRLAHYPHSEVMTRMADELGLLVWSEIPVYWRVAFSDPAVLAKARVMLAENIRRDRNRASVALWSVGNETPVSEPRTAFLRTLVGDVRRLDPDRLVTAALLTERKEQGGHPVMVMADPLANDLDVMAINTYNGWYTPDRLADVPAIGWDTPQSKPLIFSELGADALAGFHDLTTRRKFSEEFQADYYRQTLAMADRIPNLAGMSPWILKDFRSPRRQHPVFQQGWNRKGLVSEAGQRKAAFGVLADWYAAKDNTSSSRKPVR</sequence>
<feature type="signal peptide" evidence="4">
    <location>
        <begin position="1"/>
        <end position="21"/>
    </location>
</feature>
<dbReference type="InterPro" id="IPR006104">
    <property type="entry name" value="Glyco_hydro_2_N"/>
</dbReference>
<dbReference type="PROSITE" id="PS00608">
    <property type="entry name" value="GLYCOSYL_HYDROL_F2_2"/>
    <property type="match status" value="1"/>
</dbReference>
<evidence type="ECO:0000313" key="7">
    <source>
        <dbReference type="EMBL" id="MBB5716681.1"/>
    </source>
</evidence>
<dbReference type="SUPFAM" id="SSF49303">
    <property type="entry name" value="beta-Galactosidase/glucuronidase domain"/>
    <property type="match status" value="1"/>
</dbReference>
<dbReference type="GO" id="GO:0004566">
    <property type="term" value="F:beta-glucuronidase activity"/>
    <property type="evidence" value="ECO:0007669"/>
    <property type="project" value="UniProtKB-EC"/>
</dbReference>
<keyword evidence="8" id="KW-1185">Reference proteome</keyword>
<feature type="domain" description="Glycosyl hydrolases family 2 sugar binding" evidence="6">
    <location>
        <begin position="94"/>
        <end position="226"/>
    </location>
</feature>
<dbReference type="Gene3D" id="3.20.20.80">
    <property type="entry name" value="Glycosidases"/>
    <property type="match status" value="1"/>
</dbReference>
<dbReference type="Pfam" id="PF02836">
    <property type="entry name" value="Glyco_hydro_2_C"/>
    <property type="match status" value="1"/>
</dbReference>
<dbReference type="InterPro" id="IPR006103">
    <property type="entry name" value="Glyco_hydro_2_cat"/>
</dbReference>
<dbReference type="InterPro" id="IPR051913">
    <property type="entry name" value="GH2_Domain-Containing"/>
</dbReference>
<dbReference type="EMBL" id="JACIJK010000013">
    <property type="protein sequence ID" value="MBB5716681.1"/>
    <property type="molecule type" value="Genomic_DNA"/>
</dbReference>
<evidence type="ECO:0000256" key="4">
    <source>
        <dbReference type="SAM" id="SignalP"/>
    </source>
</evidence>
<dbReference type="Gene3D" id="2.60.40.10">
    <property type="entry name" value="Immunoglobulins"/>
    <property type="match status" value="1"/>
</dbReference>
<dbReference type="SUPFAM" id="SSF49785">
    <property type="entry name" value="Galactose-binding domain-like"/>
    <property type="match status" value="1"/>
</dbReference>
<evidence type="ECO:0000256" key="3">
    <source>
        <dbReference type="ARBA" id="ARBA00023295"/>
    </source>
</evidence>
<dbReference type="InterPro" id="IPR006101">
    <property type="entry name" value="Glyco_hydro_2"/>
</dbReference>
<evidence type="ECO:0000259" key="5">
    <source>
        <dbReference type="Pfam" id="PF02836"/>
    </source>
</evidence>
<dbReference type="AlphaFoldDB" id="A0A7W9BGY9"/>
<comment type="similarity">
    <text evidence="1">Belongs to the glycosyl hydrolase 2 family.</text>
</comment>
<proteinExistence type="inferred from homology"/>
<dbReference type="InterPro" id="IPR008979">
    <property type="entry name" value="Galactose-bd-like_sf"/>
</dbReference>
<dbReference type="PANTHER" id="PTHR42732">
    <property type="entry name" value="BETA-GALACTOSIDASE"/>
    <property type="match status" value="1"/>
</dbReference>